<protein>
    <submittedName>
        <fullName evidence="1">Uncharacterized protein</fullName>
    </submittedName>
</protein>
<name>A0A382GN79_9ZZZZ</name>
<evidence type="ECO:0000313" key="1">
    <source>
        <dbReference type="EMBL" id="SVB76610.1"/>
    </source>
</evidence>
<sequence length="182" mass="20087">MAVVAFGALAGIGFGKEDSEKPPEVTVNLRFLAWSHPKSQVVQPPTSPKNGEPTEVRFLSTIHYLEGNATRTLRLLPGKPSPSVSYAGDSKLTFFRNQNLEGSPAFSIALERPWKEVLLLLYPKTSAGKTFNVFPIVRPHAIPGKGIAANLTGKTLYLSVDGRRLRLVPYKPADFRFSLRRK</sequence>
<proteinExistence type="predicted"/>
<dbReference type="AlphaFoldDB" id="A0A382GN79"/>
<gene>
    <name evidence="1" type="ORF">METZ01_LOCUS229464</name>
</gene>
<feature type="non-terminal residue" evidence="1">
    <location>
        <position position="182"/>
    </location>
</feature>
<accession>A0A382GN79</accession>
<reference evidence="1" key="1">
    <citation type="submission" date="2018-05" db="EMBL/GenBank/DDBJ databases">
        <authorList>
            <person name="Lanie J.A."/>
            <person name="Ng W.-L."/>
            <person name="Kazmierczak K.M."/>
            <person name="Andrzejewski T.M."/>
            <person name="Davidsen T.M."/>
            <person name="Wayne K.J."/>
            <person name="Tettelin H."/>
            <person name="Glass J.I."/>
            <person name="Rusch D."/>
            <person name="Podicherti R."/>
            <person name="Tsui H.-C.T."/>
            <person name="Winkler M.E."/>
        </authorList>
    </citation>
    <scope>NUCLEOTIDE SEQUENCE</scope>
</reference>
<dbReference type="EMBL" id="UINC01056504">
    <property type="protein sequence ID" value="SVB76610.1"/>
    <property type="molecule type" value="Genomic_DNA"/>
</dbReference>
<organism evidence="1">
    <name type="scientific">marine metagenome</name>
    <dbReference type="NCBI Taxonomy" id="408172"/>
    <lineage>
        <taxon>unclassified sequences</taxon>
        <taxon>metagenomes</taxon>
        <taxon>ecological metagenomes</taxon>
    </lineage>
</organism>